<accession>A0A4R4NB86</accession>
<organism evidence="1 2">
    <name type="scientific">Nonomuraea longispora</name>
    <dbReference type="NCBI Taxonomy" id="1848320"/>
    <lineage>
        <taxon>Bacteria</taxon>
        <taxon>Bacillati</taxon>
        <taxon>Actinomycetota</taxon>
        <taxon>Actinomycetes</taxon>
        <taxon>Streptosporangiales</taxon>
        <taxon>Streptosporangiaceae</taxon>
        <taxon>Nonomuraea</taxon>
    </lineage>
</organism>
<dbReference type="EMBL" id="SMJZ01000084">
    <property type="protein sequence ID" value="TDC04693.1"/>
    <property type="molecule type" value="Genomic_DNA"/>
</dbReference>
<comment type="caution">
    <text evidence="1">The sequence shown here is derived from an EMBL/GenBank/DDBJ whole genome shotgun (WGS) entry which is preliminary data.</text>
</comment>
<gene>
    <name evidence="1" type="ORF">E1267_22055</name>
</gene>
<proteinExistence type="predicted"/>
<protein>
    <submittedName>
        <fullName evidence="1">Asp23/Gls24 family envelope stress response protein</fullName>
    </submittedName>
</protein>
<evidence type="ECO:0000313" key="2">
    <source>
        <dbReference type="Proteomes" id="UP000295157"/>
    </source>
</evidence>
<reference evidence="1 2" key="1">
    <citation type="submission" date="2019-02" db="EMBL/GenBank/DDBJ databases">
        <title>Draft genome sequences of novel Actinobacteria.</title>
        <authorList>
            <person name="Sahin N."/>
            <person name="Ay H."/>
            <person name="Saygin H."/>
        </authorList>
    </citation>
    <scope>NUCLEOTIDE SEQUENCE [LARGE SCALE GENOMIC DNA]</scope>
    <source>
        <strain evidence="1 2">KC201</strain>
    </source>
</reference>
<dbReference type="OrthoDB" id="5192951at2"/>
<sequence>MIAERVRACPGVVGLSGGPFGTVATYMPGERLLGVSVNDRQVEIAVVARMDRPLPETADDVRRAVTDLAGDRRVNVRIDDIMEEP</sequence>
<evidence type="ECO:0000313" key="1">
    <source>
        <dbReference type="EMBL" id="TDC04693.1"/>
    </source>
</evidence>
<dbReference type="AlphaFoldDB" id="A0A4R4NB86"/>
<name>A0A4R4NB86_9ACTN</name>
<keyword evidence="2" id="KW-1185">Reference proteome</keyword>
<dbReference type="Proteomes" id="UP000295157">
    <property type="component" value="Unassembled WGS sequence"/>
</dbReference>